<evidence type="ECO:0000313" key="2">
    <source>
        <dbReference type="EMBL" id="KAK0444742.1"/>
    </source>
</evidence>
<feature type="region of interest" description="Disordered" evidence="1">
    <location>
        <begin position="28"/>
        <end position="67"/>
    </location>
</feature>
<dbReference type="Proteomes" id="UP001175226">
    <property type="component" value="Unassembled WGS sequence"/>
</dbReference>
<sequence>MAPTISFPSVEDLSRTTEFERLRREVRVLGETDSMNSPSLSATALGTPCPSPSTSTSTPAPPRRVQRNGGFEYFDPDFGADARHLWAREFWYLFLRNSELIRTVYDSLLPLQWAENATDEDKSAMEVGEQLVRSYARRLSEYATNPILRLPGNVLPEDDDDNESSVVSAEDRPTVQTSVSSTASIAIRSPSPFVRPSNPQSRFLASSCKASVAVQTTRKAVPSPSRRRPALAQITNTPRAIKPVPSRTPMKAGRVQRGQNGVPTPPPSLRPKLAKGASRFPLAAPTTRFKDESDSPTHPARTRPPSSKFPRWRG</sequence>
<feature type="region of interest" description="Disordered" evidence="1">
    <location>
        <begin position="215"/>
        <end position="314"/>
    </location>
</feature>
<evidence type="ECO:0000313" key="3">
    <source>
        <dbReference type="Proteomes" id="UP001175226"/>
    </source>
</evidence>
<comment type="caution">
    <text evidence="2">The sequence shown here is derived from an EMBL/GenBank/DDBJ whole genome shotgun (WGS) entry which is preliminary data.</text>
</comment>
<reference evidence="2" key="1">
    <citation type="submission" date="2023-06" db="EMBL/GenBank/DDBJ databases">
        <authorList>
            <consortium name="Lawrence Berkeley National Laboratory"/>
            <person name="Ahrendt S."/>
            <person name="Sahu N."/>
            <person name="Indic B."/>
            <person name="Wong-Bajracharya J."/>
            <person name="Merenyi Z."/>
            <person name="Ke H.-M."/>
            <person name="Monk M."/>
            <person name="Kocsube S."/>
            <person name="Drula E."/>
            <person name="Lipzen A."/>
            <person name="Balint B."/>
            <person name="Henrissat B."/>
            <person name="Andreopoulos B."/>
            <person name="Martin F.M."/>
            <person name="Harder C.B."/>
            <person name="Rigling D."/>
            <person name="Ford K.L."/>
            <person name="Foster G.D."/>
            <person name="Pangilinan J."/>
            <person name="Papanicolaou A."/>
            <person name="Barry K."/>
            <person name="LaButti K."/>
            <person name="Viragh M."/>
            <person name="Koriabine M."/>
            <person name="Yan M."/>
            <person name="Riley R."/>
            <person name="Champramary S."/>
            <person name="Plett K.L."/>
            <person name="Tsai I.J."/>
            <person name="Slot J."/>
            <person name="Sipos G."/>
            <person name="Plett J."/>
            <person name="Nagy L.G."/>
            <person name="Grigoriev I.V."/>
        </authorList>
    </citation>
    <scope>NUCLEOTIDE SEQUENCE</scope>
    <source>
        <strain evidence="2">FPL87.14</strain>
    </source>
</reference>
<evidence type="ECO:0000256" key="1">
    <source>
        <dbReference type="SAM" id="MobiDB-lite"/>
    </source>
</evidence>
<dbReference type="AlphaFoldDB" id="A0AA39JL35"/>
<name>A0AA39JL35_9AGAR</name>
<dbReference type="EMBL" id="JAUEPT010000018">
    <property type="protein sequence ID" value="KAK0444742.1"/>
    <property type="molecule type" value="Genomic_DNA"/>
</dbReference>
<proteinExistence type="predicted"/>
<feature type="compositionally biased region" description="Polar residues" evidence="1">
    <location>
        <begin position="33"/>
        <end position="44"/>
    </location>
</feature>
<keyword evidence="3" id="KW-1185">Reference proteome</keyword>
<organism evidence="2 3">
    <name type="scientific">Armillaria borealis</name>
    <dbReference type="NCBI Taxonomy" id="47425"/>
    <lineage>
        <taxon>Eukaryota</taxon>
        <taxon>Fungi</taxon>
        <taxon>Dikarya</taxon>
        <taxon>Basidiomycota</taxon>
        <taxon>Agaricomycotina</taxon>
        <taxon>Agaricomycetes</taxon>
        <taxon>Agaricomycetidae</taxon>
        <taxon>Agaricales</taxon>
        <taxon>Marasmiineae</taxon>
        <taxon>Physalacriaceae</taxon>
        <taxon>Armillaria</taxon>
    </lineage>
</organism>
<feature type="region of interest" description="Disordered" evidence="1">
    <location>
        <begin position="153"/>
        <end position="173"/>
    </location>
</feature>
<protein>
    <submittedName>
        <fullName evidence="2">Uncharacterized protein</fullName>
    </submittedName>
</protein>
<accession>A0AA39JL35</accession>
<gene>
    <name evidence="2" type="ORF">EV421DRAFT_1799352</name>
</gene>